<evidence type="ECO:0000313" key="9">
    <source>
        <dbReference type="EMBL" id="KFW78693.1"/>
    </source>
</evidence>
<keyword evidence="9" id="KW-0346">Stress response</keyword>
<dbReference type="STRING" id="328815.ENSMVIP00005016954"/>
<keyword evidence="4" id="KW-0238">DNA-binding</keyword>
<evidence type="ECO:0000256" key="3">
    <source>
        <dbReference type="ARBA" id="ARBA00023015"/>
    </source>
</evidence>
<dbReference type="SUPFAM" id="SSF46785">
    <property type="entry name" value="Winged helix' DNA-binding domain"/>
    <property type="match status" value="1"/>
</dbReference>
<evidence type="ECO:0000313" key="10">
    <source>
        <dbReference type="Proteomes" id="UP000053258"/>
    </source>
</evidence>
<name>A0A093PPG6_9PASS</name>
<dbReference type="PANTHER" id="PTHR10015">
    <property type="entry name" value="HEAT SHOCK TRANSCRIPTION FACTOR"/>
    <property type="match status" value="1"/>
</dbReference>
<organism evidence="9 10">
    <name type="scientific">Manacus vitellinus</name>
    <name type="common">golden-collared manakin</name>
    <dbReference type="NCBI Taxonomy" id="328815"/>
    <lineage>
        <taxon>Eukaryota</taxon>
        <taxon>Metazoa</taxon>
        <taxon>Chordata</taxon>
        <taxon>Craniata</taxon>
        <taxon>Vertebrata</taxon>
        <taxon>Euteleostomi</taxon>
        <taxon>Archelosauria</taxon>
        <taxon>Archosauria</taxon>
        <taxon>Dinosauria</taxon>
        <taxon>Saurischia</taxon>
        <taxon>Theropoda</taxon>
        <taxon>Coelurosauria</taxon>
        <taxon>Aves</taxon>
        <taxon>Neognathae</taxon>
        <taxon>Neoaves</taxon>
        <taxon>Telluraves</taxon>
        <taxon>Australaves</taxon>
        <taxon>Passeriformes</taxon>
        <taxon>Pipridae</taxon>
        <taxon>Manacus</taxon>
    </lineage>
</organism>
<evidence type="ECO:0000256" key="7">
    <source>
        <dbReference type="RuleBase" id="RU004020"/>
    </source>
</evidence>
<dbReference type="InterPro" id="IPR036388">
    <property type="entry name" value="WH-like_DNA-bd_sf"/>
</dbReference>
<dbReference type="GO" id="GO:0003700">
    <property type="term" value="F:DNA-binding transcription factor activity"/>
    <property type="evidence" value="ECO:0007669"/>
    <property type="project" value="InterPro"/>
</dbReference>
<dbReference type="OrthoDB" id="6418155at2759"/>
<comment type="similarity">
    <text evidence="2 7">Belongs to the HSF family.</text>
</comment>
<dbReference type="Gene3D" id="1.10.10.10">
    <property type="entry name" value="Winged helix-like DNA-binding domain superfamily/Winged helix DNA-binding domain"/>
    <property type="match status" value="1"/>
</dbReference>
<dbReference type="FunFam" id="1.10.10.10:FF:000349">
    <property type="entry name" value="Heat shock transcription factor, Y-linked"/>
    <property type="match status" value="1"/>
</dbReference>
<keyword evidence="3" id="KW-0805">Transcription regulation</keyword>
<evidence type="ECO:0000256" key="6">
    <source>
        <dbReference type="ARBA" id="ARBA00023242"/>
    </source>
</evidence>
<dbReference type="Proteomes" id="UP000053258">
    <property type="component" value="Unassembled WGS sequence"/>
</dbReference>
<reference evidence="9 10" key="1">
    <citation type="submission" date="2014-06" db="EMBL/GenBank/DDBJ databases">
        <title>Genome evolution of avian class.</title>
        <authorList>
            <person name="Zhang G."/>
            <person name="Li C."/>
        </authorList>
    </citation>
    <scope>NUCLEOTIDE SEQUENCE [LARGE SCALE GENOMIC DNA]</scope>
    <source>
        <strain evidence="9">BGI_N305</strain>
    </source>
</reference>
<dbReference type="Pfam" id="PF00447">
    <property type="entry name" value="HSF_DNA-bind"/>
    <property type="match status" value="1"/>
</dbReference>
<keyword evidence="6" id="KW-0539">Nucleus</keyword>
<proteinExistence type="inferred from homology"/>
<evidence type="ECO:0000256" key="4">
    <source>
        <dbReference type="ARBA" id="ARBA00023125"/>
    </source>
</evidence>
<keyword evidence="5" id="KW-0804">Transcription</keyword>
<dbReference type="GO" id="GO:0005634">
    <property type="term" value="C:nucleus"/>
    <property type="evidence" value="ECO:0007669"/>
    <property type="project" value="UniProtKB-SubCell"/>
</dbReference>
<dbReference type="GO" id="GO:0043565">
    <property type="term" value="F:sequence-specific DNA binding"/>
    <property type="evidence" value="ECO:0007669"/>
    <property type="project" value="InterPro"/>
</dbReference>
<protein>
    <submittedName>
        <fullName evidence="9">Heat shock transcription factor, Y-linked</fullName>
    </submittedName>
</protein>
<dbReference type="InterPro" id="IPR036390">
    <property type="entry name" value="WH_DNA-bd_sf"/>
</dbReference>
<keyword evidence="10" id="KW-1185">Reference proteome</keyword>
<evidence type="ECO:0000259" key="8">
    <source>
        <dbReference type="SMART" id="SM00415"/>
    </source>
</evidence>
<gene>
    <name evidence="9" type="ORF">N305_08455</name>
</gene>
<dbReference type="InterPro" id="IPR000232">
    <property type="entry name" value="HSF_DNA-bd"/>
</dbReference>
<evidence type="ECO:0000256" key="5">
    <source>
        <dbReference type="ARBA" id="ARBA00023163"/>
    </source>
</evidence>
<accession>A0A093PPG6</accession>
<evidence type="ECO:0000256" key="2">
    <source>
        <dbReference type="ARBA" id="ARBA00006403"/>
    </source>
</evidence>
<comment type="subcellular location">
    <subcellularLocation>
        <location evidence="1">Nucleus</location>
    </subcellularLocation>
</comment>
<feature type="non-terminal residue" evidence="9">
    <location>
        <position position="141"/>
    </location>
</feature>
<feature type="non-terminal residue" evidence="9">
    <location>
        <position position="1"/>
    </location>
</feature>
<evidence type="ECO:0000256" key="1">
    <source>
        <dbReference type="ARBA" id="ARBA00004123"/>
    </source>
</evidence>
<sequence>LCFPQKLWEMLESDQFRSIWWSNGGKCVAINEELFKEEVLGRAGPQRVFNTQRIESIIRQLNSYGFTKMQQDDQRSASLPEFLAEEASISAHSQILYYYSPCFNRAHPWLVERCRRRAALKRRAPGAAELGERPLQRPRGS</sequence>
<dbReference type="EMBL" id="KL670312">
    <property type="protein sequence ID" value="KFW78693.1"/>
    <property type="molecule type" value="Genomic_DNA"/>
</dbReference>
<dbReference type="PANTHER" id="PTHR10015:SF336">
    <property type="entry name" value="HEAT SHOCK TRANSCRIPTION FACTOR, Y-LINKED"/>
    <property type="match status" value="1"/>
</dbReference>
<dbReference type="SMART" id="SM00415">
    <property type="entry name" value="HSF"/>
    <property type="match status" value="1"/>
</dbReference>
<dbReference type="AlphaFoldDB" id="A0A093PPG6"/>
<feature type="domain" description="HSF-type DNA-binding" evidence="8">
    <location>
        <begin position="3"/>
        <end position="117"/>
    </location>
</feature>